<evidence type="ECO:0008006" key="3">
    <source>
        <dbReference type="Google" id="ProtNLM"/>
    </source>
</evidence>
<keyword evidence="2" id="KW-1185">Reference proteome</keyword>
<comment type="caution">
    <text evidence="1">The sequence shown here is derived from an EMBL/GenBank/DDBJ whole genome shotgun (WGS) entry which is preliminary data.</text>
</comment>
<dbReference type="EMBL" id="PVXP01000053">
    <property type="protein sequence ID" value="PRR82596.1"/>
    <property type="molecule type" value="Genomic_DNA"/>
</dbReference>
<proteinExistence type="predicted"/>
<name>A0A2T0BFA3_9CLOT</name>
<reference evidence="1 2" key="1">
    <citation type="submission" date="2018-03" db="EMBL/GenBank/DDBJ databases">
        <title>Genome sequence of Clostridium luticellarii DSM 29923.</title>
        <authorList>
            <person name="Poehlein A."/>
            <person name="Daniel R."/>
        </authorList>
    </citation>
    <scope>NUCLEOTIDE SEQUENCE [LARGE SCALE GENOMIC DNA]</scope>
    <source>
        <strain evidence="1 2">DSM 29923</strain>
    </source>
</reference>
<dbReference type="AlphaFoldDB" id="A0A2T0BFA3"/>
<evidence type="ECO:0000313" key="1">
    <source>
        <dbReference type="EMBL" id="PRR82596.1"/>
    </source>
</evidence>
<dbReference type="OrthoDB" id="1914263at2"/>
<protein>
    <recommendedName>
        <fullName evidence="3">SbsA Ig-like domain-containing protein</fullName>
    </recommendedName>
</protein>
<evidence type="ECO:0000313" key="2">
    <source>
        <dbReference type="Proteomes" id="UP000237798"/>
    </source>
</evidence>
<gene>
    <name evidence="1" type="ORF">CLLU_28190</name>
</gene>
<dbReference type="RefSeq" id="WP_146127606.1">
    <property type="nucleotide sequence ID" value="NZ_PVXP01000053.1"/>
</dbReference>
<accession>A0A2T0BFA3</accession>
<organism evidence="1 2">
    <name type="scientific">Clostridium luticellarii</name>
    <dbReference type="NCBI Taxonomy" id="1691940"/>
    <lineage>
        <taxon>Bacteria</taxon>
        <taxon>Bacillati</taxon>
        <taxon>Bacillota</taxon>
        <taxon>Clostridia</taxon>
        <taxon>Eubacteriales</taxon>
        <taxon>Clostridiaceae</taxon>
        <taxon>Clostridium</taxon>
    </lineage>
</organism>
<dbReference type="Proteomes" id="UP000237798">
    <property type="component" value="Unassembled WGS sequence"/>
</dbReference>
<sequence length="64" mass="7105">MVLAVSLVFGVAANIYVVDSKGVKAPTQTVLTQGKKIIYVFNIEPYKQGETYTIYIQNLKPRGQ</sequence>